<dbReference type="Gramene" id="AUR62006887-RA">
    <property type="protein sequence ID" value="AUR62006887-RA:cds"/>
    <property type="gene ID" value="AUR62006887"/>
</dbReference>
<reference evidence="2" key="2">
    <citation type="submission" date="2021-03" db="UniProtKB">
        <authorList>
            <consortium name="EnsemblPlants"/>
        </authorList>
    </citation>
    <scope>IDENTIFICATION</scope>
</reference>
<evidence type="ECO:0000313" key="2">
    <source>
        <dbReference type="EnsemblPlants" id="AUR62006887-RA:cds"/>
    </source>
</evidence>
<dbReference type="OMA" id="CYNLVES"/>
<name>A0A803L4U8_CHEQI</name>
<dbReference type="AlphaFoldDB" id="A0A803L4U8"/>
<protein>
    <submittedName>
        <fullName evidence="2">Uncharacterized protein</fullName>
    </submittedName>
</protein>
<dbReference type="GeneID" id="110701309"/>
<gene>
    <name evidence="2" type="primary">LOC110701309</name>
</gene>
<dbReference type="RefSeq" id="XP_021734636.1">
    <property type="nucleotide sequence ID" value="XM_021878944.1"/>
</dbReference>
<dbReference type="RefSeq" id="XP_021734634.1">
    <property type="nucleotide sequence ID" value="XM_021878942.1"/>
</dbReference>
<sequence length="443" mass="48809">MKRPSPVSMADSPDFPPPAPPNHRMKKTRELPNLSDCNCCNRHINSTNPKNRLQILASEWRIVLLCKCCYNLVESSQYCSYCLARVSSSSMESFHECKRCRRRVHKACASMFPFGLGNGSNCSDEFSVCFDCWVPKLIENDYKARVVGSKIKSKVAKTGGDLTNSLGSSGVCDSQDMGRGEDALNDVQVVAQKKVAAAREAKEKAFNKVMDATKAIAVASRAVGLVSVDRGGDQQGSAVDVDAQLAFRLHRAMNSSPRISRNWCLLNKQCEDVPEVDGLGLQTAIDPSCSSKPSNVGGDGESGCPETVQDCEHKCARIQDEKQGGDLDGCLITYSRKGRASLEAKGKKEPDSSQRTHCRRWSSGAVKIKEEHDCPMRTYKRRLSKVERCKLELGYYTKTYSRRHSAIPQCKDNLIYSSYKLDNGAPAIVLKCCEESPAFTTAS</sequence>
<accession>A0A803L4U8</accession>
<keyword evidence="3" id="KW-1185">Reference proteome</keyword>
<evidence type="ECO:0000256" key="1">
    <source>
        <dbReference type="SAM" id="MobiDB-lite"/>
    </source>
</evidence>
<proteinExistence type="predicted"/>
<reference evidence="2" key="1">
    <citation type="journal article" date="2017" name="Nature">
        <title>The genome of Chenopodium quinoa.</title>
        <authorList>
            <person name="Jarvis D.E."/>
            <person name="Ho Y.S."/>
            <person name="Lightfoot D.J."/>
            <person name="Schmoeckel S.M."/>
            <person name="Li B."/>
            <person name="Borm T.J.A."/>
            <person name="Ohyanagi H."/>
            <person name="Mineta K."/>
            <person name="Michell C.T."/>
            <person name="Saber N."/>
            <person name="Kharbatia N.M."/>
            <person name="Rupper R.R."/>
            <person name="Sharp A.R."/>
            <person name="Dally N."/>
            <person name="Boughton B.A."/>
            <person name="Woo Y.H."/>
            <person name="Gao G."/>
            <person name="Schijlen E.G.W.M."/>
            <person name="Guo X."/>
            <person name="Momin A.A."/>
            <person name="Negrao S."/>
            <person name="Al-Babili S."/>
            <person name="Gehring C."/>
            <person name="Roessner U."/>
            <person name="Jung C."/>
            <person name="Murphy K."/>
            <person name="Arold S.T."/>
            <person name="Gojobori T."/>
            <person name="van der Linden C.G."/>
            <person name="van Loo E.N."/>
            <person name="Jellen E.N."/>
            <person name="Maughan P.J."/>
            <person name="Tester M."/>
        </authorList>
    </citation>
    <scope>NUCLEOTIDE SEQUENCE [LARGE SCALE GENOMIC DNA]</scope>
    <source>
        <strain evidence="2">cv. PI 614886</strain>
    </source>
</reference>
<feature type="region of interest" description="Disordered" evidence="1">
    <location>
        <begin position="1"/>
        <end position="27"/>
    </location>
</feature>
<dbReference type="Proteomes" id="UP000596660">
    <property type="component" value="Unplaced"/>
</dbReference>
<dbReference type="PANTHER" id="PTHR38530">
    <property type="entry name" value="OS06G0468300 PROTEIN"/>
    <property type="match status" value="1"/>
</dbReference>
<dbReference type="RefSeq" id="XP_021734635.1">
    <property type="nucleotide sequence ID" value="XM_021878943.1"/>
</dbReference>
<organism evidence="2 3">
    <name type="scientific">Chenopodium quinoa</name>
    <name type="common">Quinoa</name>
    <dbReference type="NCBI Taxonomy" id="63459"/>
    <lineage>
        <taxon>Eukaryota</taxon>
        <taxon>Viridiplantae</taxon>
        <taxon>Streptophyta</taxon>
        <taxon>Embryophyta</taxon>
        <taxon>Tracheophyta</taxon>
        <taxon>Spermatophyta</taxon>
        <taxon>Magnoliopsida</taxon>
        <taxon>eudicotyledons</taxon>
        <taxon>Gunneridae</taxon>
        <taxon>Pentapetalae</taxon>
        <taxon>Caryophyllales</taxon>
        <taxon>Chenopodiaceae</taxon>
        <taxon>Chenopodioideae</taxon>
        <taxon>Atripliceae</taxon>
        <taxon>Chenopodium</taxon>
    </lineage>
</organism>
<dbReference type="OrthoDB" id="730111at2759"/>
<dbReference type="EnsemblPlants" id="AUR62006887-RA">
    <property type="protein sequence ID" value="AUR62006887-RA:cds"/>
    <property type="gene ID" value="AUR62006887"/>
</dbReference>
<dbReference type="KEGG" id="cqi:110701309"/>
<evidence type="ECO:0000313" key="3">
    <source>
        <dbReference type="Proteomes" id="UP000596660"/>
    </source>
</evidence>